<evidence type="ECO:0000313" key="3">
    <source>
        <dbReference type="Proteomes" id="UP000028705"/>
    </source>
</evidence>
<comment type="caution">
    <text evidence="2">The sequence shown here is derived from an EMBL/GenBank/DDBJ whole genome shotgun (WGS) entry which is preliminary data.</text>
</comment>
<proteinExistence type="predicted"/>
<gene>
    <name evidence="2" type="ORF">IW15_14365</name>
</gene>
<protein>
    <recommendedName>
        <fullName evidence="4">C1q domain-containing protein</fullName>
    </recommendedName>
</protein>
<dbReference type="STRING" id="445961.IW15_14365"/>
<dbReference type="AlphaFoldDB" id="A0A086A5A1"/>
<dbReference type="eggNOG" id="COG5295">
    <property type="taxonomic scope" value="Bacteria"/>
</dbReference>
<evidence type="ECO:0000313" key="2">
    <source>
        <dbReference type="EMBL" id="KFF11865.1"/>
    </source>
</evidence>
<evidence type="ECO:0000256" key="1">
    <source>
        <dbReference type="SAM" id="MobiDB-lite"/>
    </source>
</evidence>
<name>A0A086A5A1_9FLAO</name>
<evidence type="ECO:0008006" key="4">
    <source>
        <dbReference type="Google" id="ProtNLM"/>
    </source>
</evidence>
<dbReference type="RefSeq" id="WP_034712322.1">
    <property type="nucleotide sequence ID" value="NZ_JPRH01000005.1"/>
</dbReference>
<dbReference type="OrthoDB" id="1256759at2"/>
<accession>A0A086A5A1</accession>
<dbReference type="Proteomes" id="UP000028705">
    <property type="component" value="Unassembled WGS sequence"/>
</dbReference>
<sequence length="302" mass="32395">MKKNLFAILAINLLCAQNVGINTKTPDTSAILEVSADSPPGNSGTSKKGFLPPRVSLNGTNDISTIPNPANGLLIFNTADAGVYPNEVNANNFYYWNNTNWERLVYTSVVQEAVNPRVFYIEGSDNQTFTSANMNIATGTPNDNIVTFTTPSINVKNIITFNSTGSTFTANVTGIYEFSAFVNYNPMATTAGVPASSYQKRAFLNLKIQKSTDNGTTWNNAIGSRSGWGEDGAGTLKTAILLATPLQLNQGDRVRLVIANPFNSTASNDHCGAGNCYIGIDAANNIPTSKGLQIQLLDYNIK</sequence>
<organism evidence="2 3">
    <name type="scientific">Chryseobacterium soli</name>
    <dbReference type="NCBI Taxonomy" id="445961"/>
    <lineage>
        <taxon>Bacteria</taxon>
        <taxon>Pseudomonadati</taxon>
        <taxon>Bacteroidota</taxon>
        <taxon>Flavobacteriia</taxon>
        <taxon>Flavobacteriales</taxon>
        <taxon>Weeksellaceae</taxon>
        <taxon>Chryseobacterium group</taxon>
        <taxon>Chryseobacterium</taxon>
    </lineage>
</organism>
<dbReference type="EMBL" id="JPRH01000005">
    <property type="protein sequence ID" value="KFF11865.1"/>
    <property type="molecule type" value="Genomic_DNA"/>
</dbReference>
<reference evidence="2 3" key="1">
    <citation type="submission" date="2014-07" db="EMBL/GenBank/DDBJ databases">
        <title>Genome of Chryseobacterium soli DSM 19298.</title>
        <authorList>
            <person name="Stropko S.J."/>
            <person name="Pipes S.E."/>
            <person name="Newman J."/>
        </authorList>
    </citation>
    <scope>NUCLEOTIDE SEQUENCE [LARGE SCALE GENOMIC DNA]</scope>
    <source>
        <strain evidence="2 3">DSM 19298</strain>
    </source>
</reference>
<keyword evidence="3" id="KW-1185">Reference proteome</keyword>
<dbReference type="SUPFAM" id="SSF49842">
    <property type="entry name" value="TNF-like"/>
    <property type="match status" value="1"/>
</dbReference>
<feature type="region of interest" description="Disordered" evidence="1">
    <location>
        <begin position="32"/>
        <end position="52"/>
    </location>
</feature>
<dbReference type="Gene3D" id="2.60.120.40">
    <property type="match status" value="1"/>
</dbReference>
<dbReference type="InterPro" id="IPR008983">
    <property type="entry name" value="Tumour_necrosis_fac-like_dom"/>
</dbReference>